<comment type="caution">
    <text evidence="2">The sequence shown here is derived from an EMBL/GenBank/DDBJ whole genome shotgun (WGS) entry which is preliminary data.</text>
</comment>
<organism evidence="2">
    <name type="scientific">Cladocopium goreaui</name>
    <dbReference type="NCBI Taxonomy" id="2562237"/>
    <lineage>
        <taxon>Eukaryota</taxon>
        <taxon>Sar</taxon>
        <taxon>Alveolata</taxon>
        <taxon>Dinophyceae</taxon>
        <taxon>Suessiales</taxon>
        <taxon>Symbiodiniaceae</taxon>
        <taxon>Cladocopium</taxon>
    </lineage>
</organism>
<name>A0A9P1FLP3_9DINO</name>
<feature type="signal peptide" evidence="1">
    <location>
        <begin position="1"/>
        <end position="19"/>
    </location>
</feature>
<reference evidence="2" key="1">
    <citation type="submission" date="2022-10" db="EMBL/GenBank/DDBJ databases">
        <authorList>
            <person name="Chen Y."/>
            <person name="Dougan E. K."/>
            <person name="Chan C."/>
            <person name="Rhodes N."/>
            <person name="Thang M."/>
        </authorList>
    </citation>
    <scope>NUCLEOTIDE SEQUENCE</scope>
</reference>
<dbReference type="EMBL" id="CAMXCT020000558">
    <property type="protein sequence ID" value="CAL1133856.1"/>
    <property type="molecule type" value="Genomic_DNA"/>
</dbReference>
<feature type="non-terminal residue" evidence="2">
    <location>
        <position position="382"/>
    </location>
</feature>
<proteinExistence type="predicted"/>
<evidence type="ECO:0000313" key="3">
    <source>
        <dbReference type="EMBL" id="CAL4767793.1"/>
    </source>
</evidence>
<gene>
    <name evidence="2" type="ORF">C1SCF055_LOCUS8349</name>
</gene>
<protein>
    <submittedName>
        <fullName evidence="2">Uncharacterized protein</fullName>
    </submittedName>
</protein>
<dbReference type="Proteomes" id="UP001152797">
    <property type="component" value="Unassembled WGS sequence"/>
</dbReference>
<keyword evidence="4" id="KW-1185">Reference proteome</keyword>
<evidence type="ECO:0000313" key="4">
    <source>
        <dbReference type="Proteomes" id="UP001152797"/>
    </source>
</evidence>
<keyword evidence="1" id="KW-0732">Signal</keyword>
<sequence>MNLWQVLLLLLDMLGPAAALERWSSCLLAPSGIQFFRNNSSLAKTIHVDISRTYIYNGMDFSRTMSRIERQMRCDSVVTSTSGMPGWLLQRLSGAMDFWSQRLRGETAGVNLEMLQHASRGWTLPFQVFQVQEPLVPRHWSLNTSSSGKPSLTREMQMVTYFNAFLPSHGTKNCGERVRHAAGSRARFVLGPAFHALLVETVRMVCLIEERGYHLLAKNKKSLLIVADNSLQWLQYLLRMRWQCPELSFLGLDSVKLTWRKQRAQLDLDVQAFRSALRQRGLRWHQRFHSIFLLPLGVMQQSSSPHPSLALLPVMQEWLLNDFPQNRSGHKSLIGELVFAFLAHKSREDRLLVEATGSGPSRFRHITGVMDRSMVKSRWDTR</sequence>
<dbReference type="EMBL" id="CAMXCT010000558">
    <property type="protein sequence ID" value="CAI3980481.1"/>
    <property type="molecule type" value="Genomic_DNA"/>
</dbReference>
<dbReference type="EMBL" id="CAMXCT030000558">
    <property type="protein sequence ID" value="CAL4767793.1"/>
    <property type="molecule type" value="Genomic_DNA"/>
</dbReference>
<accession>A0A9P1FLP3</accession>
<evidence type="ECO:0000313" key="2">
    <source>
        <dbReference type="EMBL" id="CAI3980481.1"/>
    </source>
</evidence>
<evidence type="ECO:0000256" key="1">
    <source>
        <dbReference type="SAM" id="SignalP"/>
    </source>
</evidence>
<dbReference type="AlphaFoldDB" id="A0A9P1FLP3"/>
<feature type="chain" id="PRO_5043272043" evidence="1">
    <location>
        <begin position="20"/>
        <end position="382"/>
    </location>
</feature>
<reference evidence="3 4" key="2">
    <citation type="submission" date="2024-05" db="EMBL/GenBank/DDBJ databases">
        <authorList>
            <person name="Chen Y."/>
            <person name="Shah S."/>
            <person name="Dougan E. K."/>
            <person name="Thang M."/>
            <person name="Chan C."/>
        </authorList>
    </citation>
    <scope>NUCLEOTIDE SEQUENCE [LARGE SCALE GENOMIC DNA]</scope>
</reference>